<dbReference type="InterPro" id="IPR013762">
    <property type="entry name" value="Integrase-like_cat_sf"/>
</dbReference>
<protein>
    <submittedName>
        <fullName evidence="7">Putative phage integrase</fullName>
    </submittedName>
</protein>
<keyword evidence="8" id="KW-1185">Reference proteome</keyword>
<evidence type="ECO:0000313" key="8">
    <source>
        <dbReference type="Proteomes" id="UP000019150"/>
    </source>
</evidence>
<dbReference type="EMBL" id="CP006850">
    <property type="protein sequence ID" value="AHH20735.1"/>
    <property type="molecule type" value="Genomic_DNA"/>
</dbReference>
<evidence type="ECO:0000259" key="6">
    <source>
        <dbReference type="Pfam" id="PF22022"/>
    </source>
</evidence>
<dbReference type="SUPFAM" id="SSF56349">
    <property type="entry name" value="DNA breaking-rejoining enzymes"/>
    <property type="match status" value="1"/>
</dbReference>
<evidence type="ECO:0000313" key="7">
    <source>
        <dbReference type="EMBL" id="AHH20735.1"/>
    </source>
</evidence>
<keyword evidence="4" id="KW-0233">DNA recombination</keyword>
<gene>
    <name evidence="7" type="ORF">NONO_c59590</name>
</gene>
<evidence type="ECO:0000256" key="3">
    <source>
        <dbReference type="ARBA" id="ARBA00023125"/>
    </source>
</evidence>
<accession>W5TN04</accession>
<dbReference type="Pfam" id="PF22022">
    <property type="entry name" value="Phage_int_M"/>
    <property type="match status" value="1"/>
</dbReference>
<feature type="region of interest" description="Disordered" evidence="5">
    <location>
        <begin position="1"/>
        <end position="24"/>
    </location>
</feature>
<sequence>MTSDSAKKQTFRTPGKKRKRQYGEGSLYFDHKLKVWVGRVPLPPGPDGKRKRSAPVYSTDRGECIEKLEKLKEDLKNGIPQIPTAKIRVDDRMRQWAEKKKRGWGPNHYKNVLSTINQQIAPSIGGADFKKLETEHVVYLLDWMDDQRKQIKVTDEHGKTLMAEVPKWKSRTKQIAFDRLRDWLDDELKERPKLIRENVAALVERPPAISEERGTHTDDQARKVLETALGWGDPLVTLWAARYVSGLRQGELLGMQEDRIDFENLVWDISWQLQQLPLKPGMKNSTDPDRFDAPDTYEVIPVHGNLALVKPKTKKPRIQPLPPEFAFMLRTYLDHRIPNRWGLLWVTESFKPMRREYENEAWADAQSRAEVPAITGHGTRHTANTLIPMDEVHRMKFLGQSTAAANRIYLHEDLQKLRDGQNALAGMLLPEKLVPGKKRATEQETIS</sequence>
<dbReference type="eggNOG" id="COG0582">
    <property type="taxonomic scope" value="Bacteria"/>
</dbReference>
<dbReference type="Gene3D" id="1.10.150.130">
    <property type="match status" value="1"/>
</dbReference>
<keyword evidence="2" id="KW-0229">DNA integration</keyword>
<dbReference type="RefSeq" id="WP_025352092.1">
    <property type="nucleotide sequence ID" value="NZ_CP006850.1"/>
</dbReference>
<dbReference type="InterPro" id="IPR011010">
    <property type="entry name" value="DNA_brk_join_enz"/>
</dbReference>
<dbReference type="InterPro" id="IPR053876">
    <property type="entry name" value="Phage_int_M"/>
</dbReference>
<reference evidence="7 8" key="1">
    <citation type="journal article" date="2014" name="Appl. Environ. Microbiol.">
        <title>Insights into the Microbial Degradation of Rubber and Gutta-Percha by Analysis of the Complete Genome of Nocardia nova SH22a.</title>
        <authorList>
            <person name="Luo Q."/>
            <person name="Hiessl S."/>
            <person name="Poehlein A."/>
            <person name="Daniel R."/>
            <person name="Steinbuchel A."/>
        </authorList>
    </citation>
    <scope>NUCLEOTIDE SEQUENCE [LARGE SCALE GENOMIC DNA]</scope>
    <source>
        <strain evidence="7">SH22a</strain>
    </source>
</reference>
<evidence type="ECO:0000256" key="4">
    <source>
        <dbReference type="ARBA" id="ARBA00023172"/>
    </source>
</evidence>
<comment type="similarity">
    <text evidence="1">Belongs to the 'phage' integrase family.</text>
</comment>
<organism evidence="7 8">
    <name type="scientific">Nocardia nova SH22a</name>
    <dbReference type="NCBI Taxonomy" id="1415166"/>
    <lineage>
        <taxon>Bacteria</taxon>
        <taxon>Bacillati</taxon>
        <taxon>Actinomycetota</taxon>
        <taxon>Actinomycetes</taxon>
        <taxon>Mycobacteriales</taxon>
        <taxon>Nocardiaceae</taxon>
        <taxon>Nocardia</taxon>
    </lineage>
</organism>
<keyword evidence="3" id="KW-0238">DNA-binding</keyword>
<dbReference type="GO" id="GO:0006310">
    <property type="term" value="P:DNA recombination"/>
    <property type="evidence" value="ECO:0007669"/>
    <property type="project" value="UniProtKB-KW"/>
</dbReference>
<dbReference type="OrthoDB" id="4326943at2"/>
<dbReference type="GO" id="GO:0015074">
    <property type="term" value="P:DNA integration"/>
    <property type="evidence" value="ECO:0007669"/>
    <property type="project" value="UniProtKB-KW"/>
</dbReference>
<proteinExistence type="inferred from homology"/>
<dbReference type="PATRIC" id="fig|1415166.3.peg.6139"/>
<feature type="domain" description="Phage integrase central" evidence="6">
    <location>
        <begin position="93"/>
        <end position="149"/>
    </location>
</feature>
<evidence type="ECO:0000256" key="1">
    <source>
        <dbReference type="ARBA" id="ARBA00008857"/>
    </source>
</evidence>
<evidence type="ECO:0000256" key="2">
    <source>
        <dbReference type="ARBA" id="ARBA00022908"/>
    </source>
</evidence>
<dbReference type="Proteomes" id="UP000019150">
    <property type="component" value="Chromosome"/>
</dbReference>
<dbReference type="KEGG" id="nno:NONO_c59590"/>
<dbReference type="STRING" id="1415166.NONO_c59590"/>
<dbReference type="GO" id="GO:0003677">
    <property type="term" value="F:DNA binding"/>
    <property type="evidence" value="ECO:0007669"/>
    <property type="project" value="UniProtKB-KW"/>
</dbReference>
<evidence type="ECO:0000256" key="5">
    <source>
        <dbReference type="SAM" id="MobiDB-lite"/>
    </source>
</evidence>
<dbReference type="HOGENOM" id="CLU_027562_17_1_11"/>
<dbReference type="InterPro" id="IPR010998">
    <property type="entry name" value="Integrase_recombinase_N"/>
</dbReference>
<dbReference type="InterPro" id="IPR050808">
    <property type="entry name" value="Phage_Integrase"/>
</dbReference>
<dbReference type="PANTHER" id="PTHR30629">
    <property type="entry name" value="PROPHAGE INTEGRASE"/>
    <property type="match status" value="1"/>
</dbReference>
<dbReference type="AlphaFoldDB" id="W5TN04"/>
<dbReference type="Gene3D" id="1.10.443.10">
    <property type="entry name" value="Intergrase catalytic core"/>
    <property type="match status" value="1"/>
</dbReference>
<dbReference type="PANTHER" id="PTHR30629:SF2">
    <property type="entry name" value="PROPHAGE INTEGRASE INTS-RELATED"/>
    <property type="match status" value="1"/>
</dbReference>
<name>W5TN04_9NOCA</name>